<name>A0ABU5T1P7_9MICC</name>
<dbReference type="EMBL" id="JAYGGQ010000001">
    <property type="protein sequence ID" value="MEA5453579.1"/>
    <property type="molecule type" value="Genomic_DNA"/>
</dbReference>
<organism evidence="1 2">
    <name type="scientific">Sinomonas terricola</name>
    <dbReference type="NCBI Taxonomy" id="3110330"/>
    <lineage>
        <taxon>Bacteria</taxon>
        <taxon>Bacillati</taxon>
        <taxon>Actinomycetota</taxon>
        <taxon>Actinomycetes</taxon>
        <taxon>Micrococcales</taxon>
        <taxon>Micrococcaceae</taxon>
        <taxon>Sinomonas</taxon>
    </lineage>
</organism>
<dbReference type="InterPro" id="IPR010064">
    <property type="entry name" value="HK97-gp10_tail"/>
</dbReference>
<evidence type="ECO:0000313" key="1">
    <source>
        <dbReference type="EMBL" id="MEA5453579.1"/>
    </source>
</evidence>
<accession>A0ABU5T1P7</accession>
<evidence type="ECO:0008006" key="3">
    <source>
        <dbReference type="Google" id="ProtNLM"/>
    </source>
</evidence>
<gene>
    <name evidence="1" type="ORF">SPF06_02480</name>
</gene>
<evidence type="ECO:0000313" key="2">
    <source>
        <dbReference type="Proteomes" id="UP001304769"/>
    </source>
</evidence>
<dbReference type="RefSeq" id="WP_323277332.1">
    <property type="nucleotide sequence ID" value="NZ_JAYGGQ010000001.1"/>
</dbReference>
<comment type="caution">
    <text evidence="1">The sequence shown here is derived from an EMBL/GenBank/DDBJ whole genome shotgun (WGS) entry which is preliminary data.</text>
</comment>
<protein>
    <recommendedName>
        <fullName evidence="3">HK97 gp10 family phage protein</fullName>
    </recommendedName>
</protein>
<keyword evidence="2" id="KW-1185">Reference proteome</keyword>
<sequence>MVSFDEAAGEFEERILAAFPAAAAKAAEHLKQVAVDRAPLETGNLRAEAEVIPEENGATVRFPGPYARYQEFGVSKDGSTLHHEVGQSFYLTSSVFSEKQTCIEIVAQELNQATD</sequence>
<reference evidence="1 2" key="1">
    <citation type="submission" date="2023-12" db="EMBL/GenBank/DDBJ databases">
        <title>Sinomonas terricola sp. nov, isolated from litchi orchard soil in Guangdong, PR China.</title>
        <authorList>
            <person name="Jiaxin W."/>
            <person name="Yang Z."/>
            <person name="Honghui Z."/>
        </authorList>
    </citation>
    <scope>NUCLEOTIDE SEQUENCE [LARGE SCALE GENOMIC DNA]</scope>
    <source>
        <strain evidence="1 2">JGH33</strain>
    </source>
</reference>
<proteinExistence type="predicted"/>
<dbReference type="Proteomes" id="UP001304769">
    <property type="component" value="Unassembled WGS sequence"/>
</dbReference>
<dbReference type="Pfam" id="PF04883">
    <property type="entry name" value="HK97-gp10_like"/>
    <property type="match status" value="1"/>
</dbReference>